<sequence>MTVTQEQPITLPLTAFTYAWKWQGFGPVHPALATEENWADADTLRELEGKVVDGLNRAGLARGGAVTKPFRDLLAVAARAEREFYAWVGQVETGRSAAILTAADADGRAVRLFRDDAHIRIDRVRPEALAQGLVDLLPRVPGAPVPRMTVPKQALGSGAGEQLDRLMRAKRTGLHTVYVALPDGSPNRAKRSSPMTLVDIAGQGRVLTYTDGQDQVICVPGTPELLVKELQATETTLRRR</sequence>
<dbReference type="Proteomes" id="UP000292003">
    <property type="component" value="Unassembled WGS sequence"/>
</dbReference>
<dbReference type="Pfam" id="PF14011">
    <property type="entry name" value="ESX-1_EspG"/>
    <property type="match status" value="1"/>
</dbReference>
<evidence type="ECO:0000256" key="2">
    <source>
        <dbReference type="ARBA" id="ARBA00006411"/>
    </source>
</evidence>
<evidence type="ECO:0000256" key="3">
    <source>
        <dbReference type="ARBA" id="ARBA00022490"/>
    </source>
</evidence>
<evidence type="ECO:0000256" key="4">
    <source>
        <dbReference type="ARBA" id="ARBA00023186"/>
    </source>
</evidence>
<comment type="subcellular location">
    <subcellularLocation>
        <location evidence="1">Cytoplasm</location>
    </subcellularLocation>
</comment>
<comment type="caution">
    <text evidence="5">The sequence shown here is derived from an EMBL/GenBank/DDBJ whole genome shotgun (WGS) entry which is preliminary data.</text>
</comment>
<proteinExistence type="inferred from homology"/>
<accession>A0A4Q7J503</accession>
<comment type="similarity">
    <text evidence="2">Belongs to the EspG family.</text>
</comment>
<reference evidence="5 6" key="1">
    <citation type="submission" date="2019-02" db="EMBL/GenBank/DDBJ databases">
        <title>Draft genome sequence of Amycolatopsis sp. 8-3EHSu isolated from roots of Suaeda maritima.</title>
        <authorList>
            <person name="Duangmal K."/>
            <person name="Chantavorakit T."/>
        </authorList>
    </citation>
    <scope>NUCLEOTIDE SEQUENCE [LARGE SCALE GENOMIC DNA]</scope>
    <source>
        <strain evidence="5 6">8-3EHSu</strain>
    </source>
</reference>
<evidence type="ECO:0000256" key="1">
    <source>
        <dbReference type="ARBA" id="ARBA00004496"/>
    </source>
</evidence>
<evidence type="ECO:0000313" key="6">
    <source>
        <dbReference type="Proteomes" id="UP000292003"/>
    </source>
</evidence>
<dbReference type="AlphaFoldDB" id="A0A4Q7J503"/>
<name>A0A4Q7J503_9PSEU</name>
<keyword evidence="6" id="KW-1185">Reference proteome</keyword>
<protein>
    <submittedName>
        <fullName evidence="5">ESX secretion-associated protein EspG</fullName>
    </submittedName>
</protein>
<dbReference type="EMBL" id="SFCC01000011">
    <property type="protein sequence ID" value="RZQ61752.1"/>
    <property type="molecule type" value="Genomic_DNA"/>
</dbReference>
<keyword evidence="4" id="KW-0143">Chaperone</keyword>
<evidence type="ECO:0000313" key="5">
    <source>
        <dbReference type="EMBL" id="RZQ61752.1"/>
    </source>
</evidence>
<gene>
    <name evidence="5" type="ORF">EWH70_22645</name>
</gene>
<organism evidence="5 6">
    <name type="scientific">Amycolatopsis suaedae</name>
    <dbReference type="NCBI Taxonomy" id="2510978"/>
    <lineage>
        <taxon>Bacteria</taxon>
        <taxon>Bacillati</taxon>
        <taxon>Actinomycetota</taxon>
        <taxon>Actinomycetes</taxon>
        <taxon>Pseudonocardiales</taxon>
        <taxon>Pseudonocardiaceae</taxon>
        <taxon>Amycolatopsis</taxon>
    </lineage>
</organism>
<dbReference type="InterPro" id="IPR025734">
    <property type="entry name" value="EspG"/>
</dbReference>
<dbReference type="OrthoDB" id="3612957at2"/>
<keyword evidence="3" id="KW-0963">Cytoplasm</keyword>
<dbReference type="RefSeq" id="WP_130477484.1">
    <property type="nucleotide sequence ID" value="NZ_SFCC01000011.1"/>
</dbReference>